<dbReference type="InterPro" id="IPR036396">
    <property type="entry name" value="Cyt_P450_sf"/>
</dbReference>
<reference evidence="8" key="1">
    <citation type="journal article" date="2021" name="Nat. Commun.">
        <title>Genetic determinants of endophytism in the Arabidopsis root mycobiome.</title>
        <authorList>
            <person name="Mesny F."/>
            <person name="Miyauchi S."/>
            <person name="Thiergart T."/>
            <person name="Pickel B."/>
            <person name="Atanasova L."/>
            <person name="Karlsson M."/>
            <person name="Huettel B."/>
            <person name="Barry K.W."/>
            <person name="Haridas S."/>
            <person name="Chen C."/>
            <person name="Bauer D."/>
            <person name="Andreopoulos W."/>
            <person name="Pangilinan J."/>
            <person name="LaButti K."/>
            <person name="Riley R."/>
            <person name="Lipzen A."/>
            <person name="Clum A."/>
            <person name="Drula E."/>
            <person name="Henrissat B."/>
            <person name="Kohler A."/>
            <person name="Grigoriev I.V."/>
            <person name="Martin F.M."/>
            <person name="Hacquard S."/>
        </authorList>
    </citation>
    <scope>NUCLEOTIDE SEQUENCE</scope>
    <source>
        <strain evidence="8">MPI-CAGE-CH-0243</strain>
    </source>
</reference>
<organism evidence="8 9">
    <name type="scientific">Dendryphion nanum</name>
    <dbReference type="NCBI Taxonomy" id="256645"/>
    <lineage>
        <taxon>Eukaryota</taxon>
        <taxon>Fungi</taxon>
        <taxon>Dikarya</taxon>
        <taxon>Ascomycota</taxon>
        <taxon>Pezizomycotina</taxon>
        <taxon>Dothideomycetes</taxon>
        <taxon>Pleosporomycetidae</taxon>
        <taxon>Pleosporales</taxon>
        <taxon>Torulaceae</taxon>
        <taxon>Dendryphion</taxon>
    </lineage>
</organism>
<dbReference type="GO" id="GO:0020037">
    <property type="term" value="F:heme binding"/>
    <property type="evidence" value="ECO:0007669"/>
    <property type="project" value="InterPro"/>
</dbReference>
<sequence>MAIVANAVEFPGFVRVLRTASVSQIVTSIAAILLLRWITRGIYRVYFHQLSKFPGPKFAAFTRLPQLKAVYSGTEHLRMAQLHEEYGDIVRYSPDEISVRNPQAWRDIYGYGSKGTPGSAPPKYWAKYGTAANGASSLVNVQSPFEHGRMRRIFNPAFSDRALKQQEPLFTKYVNQMVQVVRDGISKDPNHKFDMVRLFNFTTFDVMGDLTFGEPLHMLDKNDYDPWVAVIFTSIKIATKLSVLGYYPLISQIVKVVLGPAISKKRMEHFNHAVTRVTKRLEKGRETEGVDLWDYVLSQDEGRGLSRPEMDANSSLFMMAGTETTATVLSGFTYLLLSNPDVKQKLVEEIRGAFSSSDDMSMEAIATLPYLNACIKETLRRYPPVVAGLPHLTPSDGSTICGQFVPPGTVVSTPHLAMYTSSKFFKDPLEFHPERWLGDERYADDNRAALQPFSVGARDCLGKNMAQHEMRLIAAKMLYNFDLELCPESNGWSDQNTYMLWEKHPLMVKLSPAVSS</sequence>
<evidence type="ECO:0000256" key="2">
    <source>
        <dbReference type="ARBA" id="ARBA00010617"/>
    </source>
</evidence>
<dbReference type="CDD" id="cd11058">
    <property type="entry name" value="CYP60B-like"/>
    <property type="match status" value="1"/>
</dbReference>
<dbReference type="SUPFAM" id="SSF48264">
    <property type="entry name" value="Cytochrome P450"/>
    <property type="match status" value="1"/>
</dbReference>
<dbReference type="InterPro" id="IPR001128">
    <property type="entry name" value="Cyt_P450"/>
</dbReference>
<keyword evidence="3 6" id="KW-0349">Heme</keyword>
<proteinExistence type="inferred from homology"/>
<comment type="similarity">
    <text evidence="2 7">Belongs to the cytochrome P450 family.</text>
</comment>
<gene>
    <name evidence="8" type="ORF">B0J11DRAFT_574765</name>
</gene>
<dbReference type="Gene3D" id="1.10.630.10">
    <property type="entry name" value="Cytochrome P450"/>
    <property type="match status" value="1"/>
</dbReference>
<dbReference type="GO" id="GO:0005506">
    <property type="term" value="F:iron ion binding"/>
    <property type="evidence" value="ECO:0007669"/>
    <property type="project" value="InterPro"/>
</dbReference>
<evidence type="ECO:0000256" key="7">
    <source>
        <dbReference type="RuleBase" id="RU000461"/>
    </source>
</evidence>
<dbReference type="InterPro" id="IPR050121">
    <property type="entry name" value="Cytochrome_P450_monoxygenase"/>
</dbReference>
<dbReference type="OrthoDB" id="1470350at2759"/>
<keyword evidence="9" id="KW-1185">Reference proteome</keyword>
<evidence type="ECO:0000256" key="1">
    <source>
        <dbReference type="ARBA" id="ARBA00001971"/>
    </source>
</evidence>
<dbReference type="PROSITE" id="PS00086">
    <property type="entry name" value="CYTOCHROME_P450"/>
    <property type="match status" value="1"/>
</dbReference>
<feature type="binding site" description="axial binding residue" evidence="6">
    <location>
        <position position="460"/>
    </location>
    <ligand>
        <name>heme</name>
        <dbReference type="ChEBI" id="CHEBI:30413"/>
    </ligand>
    <ligandPart>
        <name>Fe</name>
        <dbReference type="ChEBI" id="CHEBI:18248"/>
    </ligandPart>
</feature>
<evidence type="ECO:0000256" key="5">
    <source>
        <dbReference type="ARBA" id="ARBA00023004"/>
    </source>
</evidence>
<evidence type="ECO:0000313" key="8">
    <source>
        <dbReference type="EMBL" id="KAH7138814.1"/>
    </source>
</evidence>
<comment type="cofactor">
    <cofactor evidence="1 6">
        <name>heme</name>
        <dbReference type="ChEBI" id="CHEBI:30413"/>
    </cofactor>
</comment>
<protein>
    <submittedName>
        <fullName evidence="8">Cytochrome P450</fullName>
    </submittedName>
</protein>
<dbReference type="InterPro" id="IPR017972">
    <property type="entry name" value="Cyt_P450_CS"/>
</dbReference>
<evidence type="ECO:0000313" key="9">
    <source>
        <dbReference type="Proteomes" id="UP000700596"/>
    </source>
</evidence>
<keyword evidence="4 6" id="KW-0479">Metal-binding</keyword>
<evidence type="ECO:0000256" key="4">
    <source>
        <dbReference type="ARBA" id="ARBA00022723"/>
    </source>
</evidence>
<dbReference type="PRINTS" id="PR00463">
    <property type="entry name" value="EP450I"/>
</dbReference>
<dbReference type="PANTHER" id="PTHR24305">
    <property type="entry name" value="CYTOCHROME P450"/>
    <property type="match status" value="1"/>
</dbReference>
<dbReference type="GO" id="GO:0016705">
    <property type="term" value="F:oxidoreductase activity, acting on paired donors, with incorporation or reduction of molecular oxygen"/>
    <property type="evidence" value="ECO:0007669"/>
    <property type="project" value="InterPro"/>
</dbReference>
<accession>A0A9P9J2C2</accession>
<keyword evidence="7" id="KW-0560">Oxidoreductase</keyword>
<keyword evidence="5 6" id="KW-0408">Iron</keyword>
<comment type="caution">
    <text evidence="8">The sequence shown here is derived from an EMBL/GenBank/DDBJ whole genome shotgun (WGS) entry which is preliminary data.</text>
</comment>
<evidence type="ECO:0000256" key="3">
    <source>
        <dbReference type="ARBA" id="ARBA00022617"/>
    </source>
</evidence>
<name>A0A9P9J2C2_9PLEO</name>
<dbReference type="Pfam" id="PF00067">
    <property type="entry name" value="p450"/>
    <property type="match status" value="1"/>
</dbReference>
<evidence type="ECO:0000256" key="6">
    <source>
        <dbReference type="PIRSR" id="PIRSR602401-1"/>
    </source>
</evidence>
<dbReference type="GO" id="GO:0004497">
    <property type="term" value="F:monooxygenase activity"/>
    <property type="evidence" value="ECO:0007669"/>
    <property type="project" value="UniProtKB-KW"/>
</dbReference>
<dbReference type="PRINTS" id="PR00385">
    <property type="entry name" value="P450"/>
</dbReference>
<dbReference type="PANTHER" id="PTHR24305:SF210">
    <property type="entry name" value="CYTOCHROME P450 MONOOXYGENASE ASQL-RELATED"/>
    <property type="match status" value="1"/>
</dbReference>
<dbReference type="Proteomes" id="UP000700596">
    <property type="component" value="Unassembled WGS sequence"/>
</dbReference>
<dbReference type="InterPro" id="IPR002401">
    <property type="entry name" value="Cyt_P450_E_grp-I"/>
</dbReference>
<dbReference type="AlphaFoldDB" id="A0A9P9J2C2"/>
<dbReference type="EMBL" id="JAGMWT010000001">
    <property type="protein sequence ID" value="KAH7138814.1"/>
    <property type="molecule type" value="Genomic_DNA"/>
</dbReference>
<keyword evidence="7" id="KW-0503">Monooxygenase</keyword>